<dbReference type="OrthoDB" id="2434437at2759"/>
<dbReference type="Proteomes" id="UP000789759">
    <property type="component" value="Unassembled WGS sequence"/>
</dbReference>
<dbReference type="AlphaFoldDB" id="A0A9N9P2W8"/>
<protein>
    <submittedName>
        <fullName evidence="2">20569_t:CDS:1</fullName>
    </submittedName>
</protein>
<feature type="transmembrane region" description="Helical" evidence="1">
    <location>
        <begin position="111"/>
        <end position="138"/>
    </location>
</feature>
<feature type="transmembrane region" description="Helical" evidence="1">
    <location>
        <begin position="52"/>
        <end position="69"/>
    </location>
</feature>
<accession>A0A9N9P2W8</accession>
<feature type="transmembrane region" description="Helical" evidence="1">
    <location>
        <begin position="15"/>
        <end position="32"/>
    </location>
</feature>
<organism evidence="2 3">
    <name type="scientific">Cetraspora pellucida</name>
    <dbReference type="NCBI Taxonomy" id="1433469"/>
    <lineage>
        <taxon>Eukaryota</taxon>
        <taxon>Fungi</taxon>
        <taxon>Fungi incertae sedis</taxon>
        <taxon>Mucoromycota</taxon>
        <taxon>Glomeromycotina</taxon>
        <taxon>Glomeromycetes</taxon>
        <taxon>Diversisporales</taxon>
        <taxon>Gigasporaceae</taxon>
        <taxon>Cetraspora</taxon>
    </lineage>
</organism>
<sequence length="164" mass="18787">MTSIIDESYSSKQDLYDALLNTLFPITFIILLNVKNEEKSIKNVFLPLLDDILYNMVTWAIPLIVSFTYGDTSDIMIFSIINMLLHVFCAVSAIVYAIITPRKKLHDRDFYGLYFSIVVFLILFPVIIIPVFWIIIISRQTFEPINLVFLVLFGILLVVAVIAS</sequence>
<keyword evidence="1" id="KW-1133">Transmembrane helix</keyword>
<keyword evidence="3" id="KW-1185">Reference proteome</keyword>
<keyword evidence="1" id="KW-0812">Transmembrane</keyword>
<reference evidence="2" key="1">
    <citation type="submission" date="2021-06" db="EMBL/GenBank/DDBJ databases">
        <authorList>
            <person name="Kallberg Y."/>
            <person name="Tangrot J."/>
            <person name="Rosling A."/>
        </authorList>
    </citation>
    <scope>NUCLEOTIDE SEQUENCE</scope>
    <source>
        <strain evidence="2">FL966</strain>
    </source>
</reference>
<feature type="transmembrane region" description="Helical" evidence="1">
    <location>
        <begin position="144"/>
        <end position="163"/>
    </location>
</feature>
<keyword evidence="1" id="KW-0472">Membrane</keyword>
<dbReference type="EMBL" id="CAJVQA010025685">
    <property type="protein sequence ID" value="CAG8786829.1"/>
    <property type="molecule type" value="Genomic_DNA"/>
</dbReference>
<comment type="caution">
    <text evidence="2">The sequence shown here is derived from an EMBL/GenBank/DDBJ whole genome shotgun (WGS) entry which is preliminary data.</text>
</comment>
<feature type="non-terminal residue" evidence="2">
    <location>
        <position position="164"/>
    </location>
</feature>
<evidence type="ECO:0000256" key="1">
    <source>
        <dbReference type="SAM" id="Phobius"/>
    </source>
</evidence>
<feature type="transmembrane region" description="Helical" evidence="1">
    <location>
        <begin position="75"/>
        <end position="99"/>
    </location>
</feature>
<proteinExistence type="predicted"/>
<evidence type="ECO:0000313" key="2">
    <source>
        <dbReference type="EMBL" id="CAG8786829.1"/>
    </source>
</evidence>
<evidence type="ECO:0000313" key="3">
    <source>
        <dbReference type="Proteomes" id="UP000789759"/>
    </source>
</evidence>
<gene>
    <name evidence="2" type="ORF">CPELLU_LOCUS16746</name>
</gene>
<name>A0A9N9P2W8_9GLOM</name>